<evidence type="ECO:0000313" key="7">
    <source>
        <dbReference type="Proteomes" id="UP001320148"/>
    </source>
</evidence>
<evidence type="ECO:0000256" key="4">
    <source>
        <dbReference type="ARBA" id="ARBA00023014"/>
    </source>
</evidence>
<proteinExistence type="predicted"/>
<keyword evidence="3" id="KW-0408">Iron</keyword>
<feature type="domain" description="4Fe-4S ferredoxin-type" evidence="5">
    <location>
        <begin position="1"/>
        <end position="29"/>
    </location>
</feature>
<dbReference type="Pfam" id="PF12838">
    <property type="entry name" value="Fer4_7"/>
    <property type="match status" value="2"/>
</dbReference>
<keyword evidence="7" id="KW-1185">Reference proteome</keyword>
<dbReference type="PANTHER" id="PTHR43687:SF1">
    <property type="entry name" value="FERREDOXIN III"/>
    <property type="match status" value="1"/>
</dbReference>
<dbReference type="InterPro" id="IPR050572">
    <property type="entry name" value="Fe-S_Ferredoxin"/>
</dbReference>
<evidence type="ECO:0000313" key="6">
    <source>
        <dbReference type="EMBL" id="BCS94835.1"/>
    </source>
</evidence>
<dbReference type="RefSeq" id="WP_236891140.1">
    <property type="nucleotide sequence ID" value="NZ_AP024488.1"/>
</dbReference>
<dbReference type="EMBL" id="AP024488">
    <property type="protein sequence ID" value="BCS94835.1"/>
    <property type="molecule type" value="Genomic_DNA"/>
</dbReference>
<dbReference type="InterPro" id="IPR017896">
    <property type="entry name" value="4Fe4S_Fe-S-bd"/>
</dbReference>
<dbReference type="PANTHER" id="PTHR43687">
    <property type="entry name" value="ADENYLYLSULFATE REDUCTASE, BETA SUBUNIT"/>
    <property type="match status" value="1"/>
</dbReference>
<accession>A0ABM7PBE7</accession>
<gene>
    <name evidence="6" type="ORF">DSLASN_04670</name>
</gene>
<organism evidence="6 7">
    <name type="scientific">Desulfoluna limicola</name>
    <dbReference type="NCBI Taxonomy" id="2810562"/>
    <lineage>
        <taxon>Bacteria</taxon>
        <taxon>Pseudomonadati</taxon>
        <taxon>Thermodesulfobacteriota</taxon>
        <taxon>Desulfobacteria</taxon>
        <taxon>Desulfobacterales</taxon>
        <taxon>Desulfolunaceae</taxon>
        <taxon>Desulfoluna</taxon>
    </lineage>
</organism>
<keyword evidence="1" id="KW-0004">4Fe-4S</keyword>
<sequence>MAYNINNACTGCGSCSRICPVGAITGEKKSTHAIAPGLCIECGSCGRICPAGAVEDPFGIAPVRLKKSQWPAPVFDRKSCMACVICLDACPTGCLTVGQPEGKDPNGYPTMAELSSCLGCGLCVADCPADAIALETRQAS</sequence>
<dbReference type="PROSITE" id="PS51379">
    <property type="entry name" value="4FE4S_FER_2"/>
    <property type="match status" value="4"/>
</dbReference>
<evidence type="ECO:0000259" key="5">
    <source>
        <dbReference type="PROSITE" id="PS51379"/>
    </source>
</evidence>
<dbReference type="PROSITE" id="PS00198">
    <property type="entry name" value="4FE4S_FER_1"/>
    <property type="match status" value="4"/>
</dbReference>
<keyword evidence="2" id="KW-0479">Metal-binding</keyword>
<dbReference type="SUPFAM" id="SSF54862">
    <property type="entry name" value="4Fe-4S ferredoxins"/>
    <property type="match status" value="1"/>
</dbReference>
<evidence type="ECO:0000256" key="2">
    <source>
        <dbReference type="ARBA" id="ARBA00022723"/>
    </source>
</evidence>
<dbReference type="InterPro" id="IPR017900">
    <property type="entry name" value="4Fe4S_Fe_S_CS"/>
</dbReference>
<keyword evidence="4" id="KW-0411">Iron-sulfur</keyword>
<feature type="domain" description="4Fe-4S ferredoxin-type" evidence="5">
    <location>
        <begin position="107"/>
        <end position="137"/>
    </location>
</feature>
<protein>
    <recommendedName>
        <fullName evidence="5">4Fe-4S ferredoxin-type domain-containing protein</fullName>
    </recommendedName>
</protein>
<dbReference type="Proteomes" id="UP001320148">
    <property type="component" value="Chromosome"/>
</dbReference>
<evidence type="ECO:0000256" key="1">
    <source>
        <dbReference type="ARBA" id="ARBA00022485"/>
    </source>
</evidence>
<feature type="domain" description="4Fe-4S ferredoxin-type" evidence="5">
    <location>
        <begin position="30"/>
        <end position="59"/>
    </location>
</feature>
<feature type="domain" description="4Fe-4S ferredoxin-type" evidence="5">
    <location>
        <begin position="71"/>
        <end position="100"/>
    </location>
</feature>
<name>A0ABM7PBE7_9BACT</name>
<dbReference type="Gene3D" id="3.30.70.20">
    <property type="match status" value="2"/>
</dbReference>
<reference evidence="6 7" key="1">
    <citation type="submission" date="2021-02" db="EMBL/GenBank/DDBJ databases">
        <title>Complete genome of Desulfoluna sp. strain ASN36.</title>
        <authorList>
            <person name="Takahashi A."/>
            <person name="Kojima H."/>
            <person name="Fukui M."/>
        </authorList>
    </citation>
    <scope>NUCLEOTIDE SEQUENCE [LARGE SCALE GENOMIC DNA]</scope>
    <source>
        <strain evidence="6 7">ASN36</strain>
    </source>
</reference>
<evidence type="ECO:0000256" key="3">
    <source>
        <dbReference type="ARBA" id="ARBA00023004"/>
    </source>
</evidence>